<dbReference type="GO" id="GO:0016020">
    <property type="term" value="C:membrane"/>
    <property type="evidence" value="ECO:0007669"/>
    <property type="project" value="InterPro"/>
</dbReference>
<dbReference type="GO" id="GO:0007156">
    <property type="term" value="P:homophilic cell adhesion via plasma membrane adhesion molecules"/>
    <property type="evidence" value="ECO:0007669"/>
    <property type="project" value="InterPro"/>
</dbReference>
<evidence type="ECO:0000313" key="3">
    <source>
        <dbReference type="EMBL" id="ETR68470.1"/>
    </source>
</evidence>
<proteinExistence type="predicted"/>
<dbReference type="InterPro" id="IPR058923">
    <property type="entry name" value="RCC1-like_dom"/>
</dbReference>
<evidence type="ECO:0000259" key="2">
    <source>
        <dbReference type="PROSITE" id="PS50268"/>
    </source>
</evidence>
<dbReference type="EMBL" id="ATBP01000940">
    <property type="protein sequence ID" value="ETR68470.1"/>
    <property type="molecule type" value="Genomic_DNA"/>
</dbReference>
<sequence>MAVFDNGDVVAWGNNTTGNLGDGTTTERTYPVSVADAPAKTHHYFRIPDSGYLENIKFLLSDPDSDFLTVQVESSDNAVIPYSQIFVRESSQADLIDMTAISLKELTLNLQSNAGVYGEVALTVTVWDENSQVGSSIFFVDVMASPQMTAITSQSTNEDTAIGPIAFTITDADTPVNDLTLKAFSSDEILVSNGNVTFTGSGNNRFITIEPEADQFGECTIQVIVNDGVSTAEQTITVTVMPVNDAPAFTTTVPLVAAGNQHSMIAAIDSSAWSWGNNQSGQLGIDDPLTTSSVVPEYVANTPKFEIIDAGFRDLTRNHILAVDNLGNVWGWGSNTSGQLGENPTNAEIFSPQQISTLTNVKSVAAGLEHSIALKHDGTVWTWGCNAYGQLGLGTTGGESYAPTQVTSLSNVEQIDAGGYFSMAVLDDGTVWTWGKNCYKQLGDGSGVNQNLPVQVKGPDGIGYLTDVSDISAGYYCAFALKNDDSVWGWGKGESNRLGDGNNINKLYPGQVHGVDDNGFLTDVIDIATGYSHSLAIKFDGSLVAWGKNDSGLLGIGNTSAVSVPVAVQGLTEVKFIDVGYDHSIAYQADGSVWTWGNNNVGQLGDGSTSSSYVPVQVVTPDMSDVFNIGAFLPDKIICYEEEDRLIHFSVSDAEGGIITLESSSLNDVLLPSGNIYFVTATGDHSMISLNLAAGEPQMVSLHVGSGYDEYGQGQYFIDHC</sequence>
<dbReference type="AlphaFoldDB" id="A0A1V1P0X0"/>
<dbReference type="PANTHER" id="PTHR22870">
    <property type="entry name" value="REGULATOR OF CHROMOSOME CONDENSATION"/>
    <property type="match status" value="1"/>
</dbReference>
<dbReference type="PROSITE" id="PS50012">
    <property type="entry name" value="RCC1_3"/>
    <property type="match status" value="6"/>
</dbReference>
<evidence type="ECO:0000313" key="4">
    <source>
        <dbReference type="Proteomes" id="UP000189670"/>
    </source>
</evidence>
<dbReference type="Proteomes" id="UP000189670">
    <property type="component" value="Unassembled WGS sequence"/>
</dbReference>
<evidence type="ECO:0000256" key="1">
    <source>
        <dbReference type="ARBA" id="ARBA00022737"/>
    </source>
</evidence>
<dbReference type="PANTHER" id="PTHR22870:SF408">
    <property type="entry name" value="OS09G0560450 PROTEIN"/>
    <property type="match status" value="1"/>
</dbReference>
<comment type="caution">
    <text evidence="3">The sequence shown here is derived from an EMBL/GenBank/DDBJ whole genome shotgun (WGS) entry which is preliminary data.</text>
</comment>
<dbReference type="PRINTS" id="PR00633">
    <property type="entry name" value="RCCNDNSATION"/>
</dbReference>
<name>A0A1V1P0X0_9BACT</name>
<dbReference type="Gene3D" id="2.130.10.30">
    <property type="entry name" value="Regulator of chromosome condensation 1/beta-lactamase-inhibitor protein II"/>
    <property type="match status" value="3"/>
</dbReference>
<accession>A0A1V1P0X0</accession>
<dbReference type="InterPro" id="IPR009091">
    <property type="entry name" value="RCC1/BLIP-II"/>
</dbReference>
<dbReference type="Pfam" id="PF00415">
    <property type="entry name" value="RCC1"/>
    <property type="match status" value="3"/>
</dbReference>
<dbReference type="InterPro" id="IPR051210">
    <property type="entry name" value="Ub_ligase/GEF_domain"/>
</dbReference>
<protein>
    <submittedName>
        <fullName evidence="3">RCC1 repeat-containing protein</fullName>
    </submittedName>
</protein>
<reference evidence="4" key="1">
    <citation type="submission" date="2012-11" db="EMBL/GenBank/DDBJ databases">
        <authorList>
            <person name="Lucero-Rivera Y.E."/>
            <person name="Tovar-Ramirez D."/>
        </authorList>
    </citation>
    <scope>NUCLEOTIDE SEQUENCE [LARGE SCALE GENOMIC DNA]</scope>
    <source>
        <strain evidence="4">Araruama</strain>
    </source>
</reference>
<feature type="domain" description="Cadherin" evidence="2">
    <location>
        <begin position="129"/>
        <end position="249"/>
    </location>
</feature>
<dbReference type="Pfam" id="PF25390">
    <property type="entry name" value="WD40_RLD"/>
    <property type="match status" value="1"/>
</dbReference>
<gene>
    <name evidence="3" type="ORF">OMM_04544</name>
</gene>
<keyword evidence="1" id="KW-0677">Repeat</keyword>
<dbReference type="GO" id="GO:0005509">
    <property type="term" value="F:calcium ion binding"/>
    <property type="evidence" value="ECO:0007669"/>
    <property type="project" value="InterPro"/>
</dbReference>
<dbReference type="PROSITE" id="PS50268">
    <property type="entry name" value="CADHERIN_2"/>
    <property type="match status" value="1"/>
</dbReference>
<organism evidence="3 4">
    <name type="scientific">Candidatus Magnetoglobus multicellularis str. Araruama</name>
    <dbReference type="NCBI Taxonomy" id="890399"/>
    <lineage>
        <taxon>Bacteria</taxon>
        <taxon>Pseudomonadati</taxon>
        <taxon>Thermodesulfobacteriota</taxon>
        <taxon>Desulfobacteria</taxon>
        <taxon>Desulfobacterales</taxon>
        <taxon>Desulfobacteraceae</taxon>
        <taxon>Candidatus Magnetoglobus</taxon>
    </lineage>
</organism>
<dbReference type="InterPro" id="IPR002126">
    <property type="entry name" value="Cadherin-like_dom"/>
</dbReference>
<dbReference type="PROSITE" id="PS00626">
    <property type="entry name" value="RCC1_2"/>
    <property type="match status" value="2"/>
</dbReference>
<dbReference type="InterPro" id="IPR000408">
    <property type="entry name" value="Reg_chr_condens"/>
</dbReference>
<dbReference type="SUPFAM" id="SSF50985">
    <property type="entry name" value="RCC1/BLIP-II"/>
    <property type="match status" value="3"/>
</dbReference>